<organism evidence="1">
    <name type="scientific">Salmonella newport</name>
    <dbReference type="NCBI Taxonomy" id="108619"/>
    <lineage>
        <taxon>Bacteria</taxon>
        <taxon>Pseudomonadati</taxon>
        <taxon>Pseudomonadota</taxon>
        <taxon>Gammaproteobacteria</taxon>
        <taxon>Enterobacterales</taxon>
        <taxon>Enterobacteriaceae</taxon>
        <taxon>Salmonella</taxon>
    </lineage>
</organism>
<dbReference type="EMBL" id="AAMFKA010000005">
    <property type="protein sequence ID" value="EDG8071646.1"/>
    <property type="molecule type" value="Genomic_DNA"/>
</dbReference>
<gene>
    <name evidence="1" type="ORF">B9P30_13900</name>
</gene>
<accession>A0A631ZYS7</accession>
<reference evidence="1" key="1">
    <citation type="submission" date="2018-07" db="EMBL/GenBank/DDBJ databases">
        <authorList>
            <consortium name="PulseNet: The National Subtyping Network for Foodborne Disease Surveillance"/>
            <person name="Tarr C.L."/>
            <person name="Trees E."/>
            <person name="Katz L.S."/>
            <person name="Carleton-Romer H.A."/>
            <person name="Stroika S."/>
            <person name="Kucerova Z."/>
            <person name="Roache K.F."/>
            <person name="Sabol A.L."/>
            <person name="Besser J."/>
            <person name="Gerner-Smidt P."/>
        </authorList>
    </citation>
    <scope>NUCLEOTIDE SEQUENCE</scope>
    <source>
        <strain evidence="1">PNUSAS011642</strain>
    </source>
</reference>
<dbReference type="AlphaFoldDB" id="A0A631ZYS7"/>
<protein>
    <submittedName>
        <fullName evidence="1">Uncharacterized protein</fullName>
    </submittedName>
</protein>
<proteinExistence type="predicted"/>
<comment type="caution">
    <text evidence="1">The sequence shown here is derived from an EMBL/GenBank/DDBJ whole genome shotgun (WGS) entry which is preliminary data.</text>
</comment>
<evidence type="ECO:0000313" key="1">
    <source>
        <dbReference type="EMBL" id="EDG8071646.1"/>
    </source>
</evidence>
<name>A0A631ZYS7_SALNE</name>
<sequence>MTLEQRIESLEFKVGFPKENGVRISFGENLAMSSTQRIGSNVSVKIGKATVATIQYSEDLTPELTLEGYNQRAKGHAQNVVTKIIEAATNQAANGFYTLKLGIKTDAVL</sequence>